<gene>
    <name evidence="1" type="ORF">J2S43_002621</name>
</gene>
<protein>
    <submittedName>
        <fullName evidence="1">Uncharacterized protein</fullName>
    </submittedName>
</protein>
<comment type="caution">
    <text evidence="1">The sequence shown here is derived from an EMBL/GenBank/DDBJ whole genome shotgun (WGS) entry which is preliminary data.</text>
</comment>
<reference evidence="1 2" key="1">
    <citation type="submission" date="2023-07" db="EMBL/GenBank/DDBJ databases">
        <title>Sequencing the genomes of 1000 actinobacteria strains.</title>
        <authorList>
            <person name="Klenk H.-P."/>
        </authorList>
    </citation>
    <scope>NUCLEOTIDE SEQUENCE [LARGE SCALE GENOMIC DNA]</scope>
    <source>
        <strain evidence="1 2">DSM 44710</strain>
    </source>
</reference>
<dbReference type="RefSeq" id="WP_306829233.1">
    <property type="nucleotide sequence ID" value="NZ_JAUSRA010000001.1"/>
</dbReference>
<keyword evidence="2" id="KW-1185">Reference proteome</keyword>
<evidence type="ECO:0000313" key="2">
    <source>
        <dbReference type="Proteomes" id="UP001240984"/>
    </source>
</evidence>
<dbReference type="EMBL" id="JAUSRA010000001">
    <property type="protein sequence ID" value="MDP9794109.1"/>
    <property type="molecule type" value="Genomic_DNA"/>
</dbReference>
<proteinExistence type="predicted"/>
<sequence length="56" mass="5927">MTFVIRFGGATMPGTSRPVSGVWGGVAGFADVEFAAGRRSLTELADLVEHLLTMSR</sequence>
<name>A0ABT9MRQ0_9ACTN</name>
<evidence type="ECO:0000313" key="1">
    <source>
        <dbReference type="EMBL" id="MDP9794109.1"/>
    </source>
</evidence>
<organism evidence="1 2">
    <name type="scientific">Catenuloplanes nepalensis</name>
    <dbReference type="NCBI Taxonomy" id="587533"/>
    <lineage>
        <taxon>Bacteria</taxon>
        <taxon>Bacillati</taxon>
        <taxon>Actinomycetota</taxon>
        <taxon>Actinomycetes</taxon>
        <taxon>Micromonosporales</taxon>
        <taxon>Micromonosporaceae</taxon>
        <taxon>Catenuloplanes</taxon>
    </lineage>
</organism>
<accession>A0ABT9MRQ0</accession>
<dbReference type="Proteomes" id="UP001240984">
    <property type="component" value="Unassembled WGS sequence"/>
</dbReference>